<feature type="coiled-coil region" evidence="1">
    <location>
        <begin position="35"/>
        <end position="62"/>
    </location>
</feature>
<protein>
    <submittedName>
        <fullName evidence="2">Uncharacterized protein</fullName>
    </submittedName>
</protein>
<dbReference type="PANTHER" id="PTHR31909">
    <property type="entry name" value="CHROMOSOME 20 ORF85 FAMILY MEMBER"/>
    <property type="match status" value="1"/>
</dbReference>
<name>A0A1B6EDJ5_9HEMI</name>
<gene>
    <name evidence="2" type="ORF">g.389</name>
</gene>
<dbReference type="AlphaFoldDB" id="A0A1B6EDJ5"/>
<sequence>MGVTSIKDITVAACQNWKANVKSENDARAAWRQKWEWIQEEYKDLRNDLEELRQKRPKVQDVEKPKEKRTVRPFPETTSREVGWLSGRPEFLLDIYGPYPYTRGSAAPIEPPQWRN</sequence>
<organism evidence="2">
    <name type="scientific">Clastoptera arizonana</name>
    <name type="common">Arizona spittle bug</name>
    <dbReference type="NCBI Taxonomy" id="38151"/>
    <lineage>
        <taxon>Eukaryota</taxon>
        <taxon>Metazoa</taxon>
        <taxon>Ecdysozoa</taxon>
        <taxon>Arthropoda</taxon>
        <taxon>Hexapoda</taxon>
        <taxon>Insecta</taxon>
        <taxon>Pterygota</taxon>
        <taxon>Neoptera</taxon>
        <taxon>Paraneoptera</taxon>
        <taxon>Hemiptera</taxon>
        <taxon>Auchenorrhyncha</taxon>
        <taxon>Cercopoidea</taxon>
        <taxon>Clastopteridae</taxon>
        <taxon>Clastoptera</taxon>
    </lineage>
</organism>
<dbReference type="InterPro" id="IPR020339">
    <property type="entry name" value="C20orf85-like"/>
</dbReference>
<evidence type="ECO:0000313" key="2">
    <source>
        <dbReference type="EMBL" id="JAS36003.1"/>
    </source>
</evidence>
<keyword evidence="1" id="KW-0175">Coiled coil</keyword>
<dbReference type="PANTHER" id="PTHR31909:SF3">
    <property type="entry name" value="SIMILAR TO PROTEIN C20ORF85 HOMOLOG"/>
    <property type="match status" value="1"/>
</dbReference>
<dbReference type="EMBL" id="GEDC01001295">
    <property type="protein sequence ID" value="JAS36003.1"/>
    <property type="molecule type" value="Transcribed_RNA"/>
</dbReference>
<proteinExistence type="predicted"/>
<dbReference type="Pfam" id="PF14945">
    <property type="entry name" value="LLC1"/>
    <property type="match status" value="1"/>
</dbReference>
<evidence type="ECO:0000256" key="1">
    <source>
        <dbReference type="SAM" id="Coils"/>
    </source>
</evidence>
<reference evidence="2" key="1">
    <citation type="submission" date="2015-12" db="EMBL/GenBank/DDBJ databases">
        <title>De novo transcriptome assembly of four potential Pierce s Disease insect vectors from Arizona vineyards.</title>
        <authorList>
            <person name="Tassone E.E."/>
        </authorList>
    </citation>
    <scope>NUCLEOTIDE SEQUENCE</scope>
</reference>
<accession>A0A1B6EDJ5</accession>